<protein>
    <recommendedName>
        <fullName evidence="4 5">Large ribosomal subunit protein eL15</fullName>
    </recommendedName>
</protein>
<evidence type="ECO:0000313" key="7">
    <source>
        <dbReference type="EMBL" id="AKJ37463.1"/>
    </source>
</evidence>
<evidence type="ECO:0000256" key="3">
    <source>
        <dbReference type="ARBA" id="ARBA00023274"/>
    </source>
</evidence>
<evidence type="ECO:0000256" key="1">
    <source>
        <dbReference type="ARBA" id="ARBA00006857"/>
    </source>
</evidence>
<reference evidence="8" key="1">
    <citation type="submission" date="2014-06" db="EMBL/GenBank/DDBJ databases">
        <title>The complete genome sequence of Methanosarcina barkeri CM1.</title>
        <authorList>
            <consortium name="Pastoral Greenhouse Gas Research Consortium"/>
            <person name="Lambie S.C."/>
            <person name="Leahy S.C."/>
            <person name="Kelly W.J."/>
            <person name="Li D."/>
            <person name="Reilly K."/>
            <person name="Attwood G.T."/>
            <person name="Altermann E."/>
        </authorList>
    </citation>
    <scope>NUCLEOTIDE SEQUENCE [LARGE SCALE GENOMIC DNA]</scope>
    <source>
        <strain evidence="8">CM1</strain>
    </source>
</reference>
<dbReference type="Proteomes" id="UP000035331">
    <property type="component" value="Chromosome"/>
</dbReference>
<dbReference type="GO" id="GO:0003723">
    <property type="term" value="F:RNA binding"/>
    <property type="evidence" value="ECO:0007669"/>
    <property type="project" value="TreeGrafter"/>
</dbReference>
<dbReference type="NCBIfam" id="NF003269">
    <property type="entry name" value="PRK04243.1"/>
    <property type="match status" value="1"/>
</dbReference>
<dbReference type="GO" id="GO:0003735">
    <property type="term" value="F:structural constituent of ribosome"/>
    <property type="evidence" value="ECO:0007669"/>
    <property type="project" value="InterPro"/>
</dbReference>
<keyword evidence="3 5" id="KW-0687">Ribonucleoprotein</keyword>
<dbReference type="PATRIC" id="fig|796385.3.peg.437"/>
<dbReference type="GO" id="GO:0002181">
    <property type="term" value="P:cytoplasmic translation"/>
    <property type="evidence" value="ECO:0007669"/>
    <property type="project" value="TreeGrafter"/>
</dbReference>
<evidence type="ECO:0000256" key="6">
    <source>
        <dbReference type="SAM" id="MobiDB-lite"/>
    </source>
</evidence>
<dbReference type="Pfam" id="PF00827">
    <property type="entry name" value="Ribosomal_L15e"/>
    <property type="match status" value="1"/>
</dbReference>
<evidence type="ECO:0000256" key="2">
    <source>
        <dbReference type="ARBA" id="ARBA00022980"/>
    </source>
</evidence>
<evidence type="ECO:0000256" key="5">
    <source>
        <dbReference type="HAMAP-Rule" id="MF_00256"/>
    </source>
</evidence>
<proteinExistence type="inferred from homology"/>
<dbReference type="InterPro" id="IPR024794">
    <property type="entry name" value="Rbsml_eL15_core_dom_sf"/>
</dbReference>
<dbReference type="FunFam" id="3.40.1120.10:FF:000002">
    <property type="entry name" value="50S ribosomal protein L15e"/>
    <property type="match status" value="1"/>
</dbReference>
<dbReference type="InterPro" id="IPR012678">
    <property type="entry name" value="Ribosomal_uL23/eL15/eS24_sf"/>
</dbReference>
<dbReference type="Gene3D" id="3.40.1120.10">
    <property type="entry name" value="Ribosomal protein l15e"/>
    <property type="match status" value="1"/>
</dbReference>
<dbReference type="HAMAP" id="MF_00256">
    <property type="entry name" value="Ribosomal_eL15"/>
    <property type="match status" value="1"/>
</dbReference>
<evidence type="ECO:0000256" key="4">
    <source>
        <dbReference type="ARBA" id="ARBA00035214"/>
    </source>
</evidence>
<dbReference type="PANTHER" id="PTHR11847:SF4">
    <property type="entry name" value="LARGE RIBOSOMAL SUBUNIT PROTEIN EL15"/>
    <property type="match status" value="1"/>
</dbReference>
<keyword evidence="2 5" id="KW-0689">Ribosomal protein</keyword>
<evidence type="ECO:0000313" key="8">
    <source>
        <dbReference type="Proteomes" id="UP000035331"/>
    </source>
</evidence>
<accession>A0A0G3CBW9</accession>
<gene>
    <name evidence="5" type="primary">rpl15e</name>
    <name evidence="7" type="ORF">MCM1_0355</name>
</gene>
<name>A0A0G3CBW9_METBA</name>
<feature type="region of interest" description="Disordered" evidence="6">
    <location>
        <begin position="160"/>
        <end position="199"/>
    </location>
</feature>
<sequence>MFKLVKSYYTYVRDAWKNPDKTYVNELRWERMQVWRKQGSVTRIERPTRIDKARSIGYKAKQGIVVARVKVRRGGLGKTRFNRGRRTQKMGVNKITGGMSIQRIAEARADRKYPNLEVLNSYWVGEDGKNKWFEVILVDPFHPVIKSDKSLNWVCDPSARDRAARGKTSAGQKGRGMSARGKGTEKTRPSIRANKSRGK</sequence>
<dbReference type="AlphaFoldDB" id="A0A0G3CBW9"/>
<dbReference type="InterPro" id="IPR020926">
    <property type="entry name" value="Ribosomal_eL15_arc"/>
</dbReference>
<reference evidence="7 8" key="2">
    <citation type="journal article" date="2015" name="Stand. Genomic Sci.">
        <title>The complete genome sequence of the rumen methanogen Methanosarcina barkeri CM1.</title>
        <authorList>
            <person name="Lambie S.C."/>
            <person name="Kelly W.J."/>
            <person name="Leahy S.C."/>
            <person name="Li D."/>
            <person name="Reilly K."/>
            <person name="McAllister T.A."/>
            <person name="Valle E.R."/>
            <person name="Attwood G.T."/>
            <person name="Altermann E."/>
        </authorList>
    </citation>
    <scope>NUCLEOTIDE SEQUENCE [LARGE SCALE GENOMIC DNA]</scope>
    <source>
        <strain evidence="7 8">CM1</strain>
    </source>
</reference>
<organism evidence="7 8">
    <name type="scientific">Methanosarcina barkeri CM1</name>
    <dbReference type="NCBI Taxonomy" id="796385"/>
    <lineage>
        <taxon>Archaea</taxon>
        <taxon>Methanobacteriati</taxon>
        <taxon>Methanobacteriota</taxon>
        <taxon>Stenosarchaea group</taxon>
        <taxon>Methanomicrobia</taxon>
        <taxon>Methanosarcinales</taxon>
        <taxon>Methanosarcinaceae</taxon>
        <taxon>Methanosarcina</taxon>
    </lineage>
</organism>
<dbReference type="SUPFAM" id="SSF54189">
    <property type="entry name" value="Ribosomal proteins S24e, L23 and L15e"/>
    <property type="match status" value="1"/>
</dbReference>
<dbReference type="EMBL" id="CP008746">
    <property type="protein sequence ID" value="AKJ37463.1"/>
    <property type="molecule type" value="Genomic_DNA"/>
</dbReference>
<dbReference type="InterPro" id="IPR000439">
    <property type="entry name" value="Ribosomal_eL15"/>
</dbReference>
<dbReference type="PANTHER" id="PTHR11847">
    <property type="entry name" value="RIBOSOMAL PROTEIN L15"/>
    <property type="match status" value="1"/>
</dbReference>
<dbReference type="SMART" id="SM01384">
    <property type="entry name" value="Ribosomal_L15e"/>
    <property type="match status" value="1"/>
</dbReference>
<dbReference type="GO" id="GO:0022625">
    <property type="term" value="C:cytosolic large ribosomal subunit"/>
    <property type="evidence" value="ECO:0007669"/>
    <property type="project" value="TreeGrafter"/>
</dbReference>
<comment type="similarity">
    <text evidence="1 5">Belongs to the eukaryotic ribosomal protein eL15 family.</text>
</comment>